<sequence length="464" mass="48667">MDHGVTDAFTARTGATATLFVRSGNDFIRICTSIKNQENVRAVGTALDRAHPAYERLMRRGLYLGLSSVFGSQLMTQYDPIFDRAGNVIGAIVVGLPVPERFYDSVSFKLSALVMAGLLSVVALQSALLWYEGARVATAGAVSIGASLLIGSGIYLFVRHAISAPLVAVKDAASKLAAGDLTSLLHVERRDEIGHLMHALNATAQGLTRIVATVRTNTDGITAAVRDISEGNANLSQRTDAQAGALQDTAREMARVTDMAEENGRHARDVTAHVATAAAVAQLGNRVVGDVVQTMAEIRNSALKIADIVGVIDAIAFQTNILALNASVEAARAGEQGRGFAVVAAEVRQLAQRSALAAREIHGLIRESVDNVEAGSELVQKAGATMADILASVEAVNTTINLINTASQAQHAGIDEINKALLNIDDVTQQNAALVEQAAAAAQSTYDGVLGLSKAVRAFKLASE</sequence>
<comment type="similarity">
    <text evidence="3">Belongs to the methyl-accepting chemotaxis (MCP) protein family.</text>
</comment>
<accession>A0A254TCL6</accession>
<evidence type="ECO:0000256" key="4">
    <source>
        <dbReference type="PROSITE-ProRule" id="PRU00284"/>
    </source>
</evidence>
<evidence type="ECO:0000256" key="2">
    <source>
        <dbReference type="ARBA" id="ARBA00022481"/>
    </source>
</evidence>
<protein>
    <recommendedName>
        <fullName evidence="10">Chemotaxis protein</fullName>
    </recommendedName>
</protein>
<gene>
    <name evidence="8" type="ORF">AYR66_13635</name>
</gene>
<dbReference type="Pfam" id="PF17201">
    <property type="entry name" value="Cache_3-Cache_2"/>
    <property type="match status" value="1"/>
</dbReference>
<evidence type="ECO:0000259" key="7">
    <source>
        <dbReference type="PROSITE" id="PS50885"/>
    </source>
</evidence>
<dbReference type="SMART" id="SM00283">
    <property type="entry name" value="MA"/>
    <property type="match status" value="1"/>
</dbReference>
<dbReference type="PROSITE" id="PS50111">
    <property type="entry name" value="CHEMOTAXIS_TRANSDUC_2"/>
    <property type="match status" value="1"/>
</dbReference>
<evidence type="ECO:0000259" key="6">
    <source>
        <dbReference type="PROSITE" id="PS50111"/>
    </source>
</evidence>
<dbReference type="GO" id="GO:0007165">
    <property type="term" value="P:signal transduction"/>
    <property type="evidence" value="ECO:0007669"/>
    <property type="project" value="UniProtKB-KW"/>
</dbReference>
<dbReference type="InterPro" id="IPR051310">
    <property type="entry name" value="MCP_chemotaxis"/>
</dbReference>
<dbReference type="CDD" id="cd06225">
    <property type="entry name" value="HAMP"/>
    <property type="match status" value="1"/>
</dbReference>
<dbReference type="PANTHER" id="PTHR43531">
    <property type="entry name" value="PROTEIN ICFG"/>
    <property type="match status" value="1"/>
</dbReference>
<dbReference type="Pfam" id="PF00015">
    <property type="entry name" value="MCPsignal"/>
    <property type="match status" value="1"/>
</dbReference>
<reference evidence="8 9" key="1">
    <citation type="submission" date="2016-02" db="EMBL/GenBank/DDBJ databases">
        <authorList>
            <person name="Wen L."/>
            <person name="He K."/>
            <person name="Yang H."/>
        </authorList>
    </citation>
    <scope>NUCLEOTIDE SEQUENCE [LARGE SCALE GENOMIC DNA]</scope>
    <source>
        <strain evidence="8 9">TSA40</strain>
    </source>
</reference>
<dbReference type="Pfam" id="PF00672">
    <property type="entry name" value="HAMP"/>
    <property type="match status" value="1"/>
</dbReference>
<dbReference type="InterPro" id="IPR003660">
    <property type="entry name" value="HAMP_dom"/>
</dbReference>
<dbReference type="InterPro" id="IPR029151">
    <property type="entry name" value="Sensor-like_sf"/>
</dbReference>
<evidence type="ECO:0000256" key="3">
    <source>
        <dbReference type="ARBA" id="ARBA00029447"/>
    </source>
</evidence>
<dbReference type="CDD" id="cd11386">
    <property type="entry name" value="MCP_signal"/>
    <property type="match status" value="1"/>
</dbReference>
<dbReference type="AlphaFoldDB" id="A0A254TCL6"/>
<dbReference type="EMBL" id="LSTO01000001">
    <property type="protein sequence ID" value="OWW20374.1"/>
    <property type="molecule type" value="Genomic_DNA"/>
</dbReference>
<dbReference type="RefSeq" id="WP_088707260.1">
    <property type="nucleotide sequence ID" value="NZ_LSTO01000001.1"/>
</dbReference>
<keyword evidence="9" id="KW-1185">Reference proteome</keyword>
<keyword evidence="5" id="KW-0472">Membrane</keyword>
<evidence type="ECO:0008006" key="10">
    <source>
        <dbReference type="Google" id="ProtNLM"/>
    </source>
</evidence>
<dbReference type="PANTHER" id="PTHR43531:SF14">
    <property type="entry name" value="METHYL-ACCEPTING CHEMOTAXIS PROTEIN I-RELATED"/>
    <property type="match status" value="1"/>
</dbReference>
<dbReference type="SUPFAM" id="SSF103190">
    <property type="entry name" value="Sensory domain-like"/>
    <property type="match status" value="1"/>
</dbReference>
<dbReference type="SUPFAM" id="SSF58104">
    <property type="entry name" value="Methyl-accepting chemotaxis protein (MCP) signaling domain"/>
    <property type="match status" value="1"/>
</dbReference>
<feature type="transmembrane region" description="Helical" evidence="5">
    <location>
        <begin position="110"/>
        <end position="131"/>
    </location>
</feature>
<organism evidence="8 9">
    <name type="scientific">Noviherbaspirillum denitrificans</name>
    <dbReference type="NCBI Taxonomy" id="1968433"/>
    <lineage>
        <taxon>Bacteria</taxon>
        <taxon>Pseudomonadati</taxon>
        <taxon>Pseudomonadota</taxon>
        <taxon>Betaproteobacteria</taxon>
        <taxon>Burkholderiales</taxon>
        <taxon>Oxalobacteraceae</taxon>
        <taxon>Noviherbaspirillum</taxon>
    </lineage>
</organism>
<comment type="subcellular location">
    <subcellularLocation>
        <location evidence="1">Membrane</location>
    </subcellularLocation>
</comment>
<name>A0A254TCL6_9BURK</name>
<evidence type="ECO:0000313" key="9">
    <source>
        <dbReference type="Proteomes" id="UP000197535"/>
    </source>
</evidence>
<dbReference type="GO" id="GO:0006935">
    <property type="term" value="P:chemotaxis"/>
    <property type="evidence" value="ECO:0007669"/>
    <property type="project" value="TreeGrafter"/>
</dbReference>
<dbReference type="PROSITE" id="PS50885">
    <property type="entry name" value="HAMP"/>
    <property type="match status" value="1"/>
</dbReference>
<dbReference type="GO" id="GO:0004888">
    <property type="term" value="F:transmembrane signaling receptor activity"/>
    <property type="evidence" value="ECO:0007669"/>
    <property type="project" value="TreeGrafter"/>
</dbReference>
<feature type="transmembrane region" description="Helical" evidence="5">
    <location>
        <begin position="137"/>
        <end position="158"/>
    </location>
</feature>
<proteinExistence type="inferred from homology"/>
<dbReference type="Gene3D" id="1.10.287.950">
    <property type="entry name" value="Methyl-accepting chemotaxis protein"/>
    <property type="match status" value="1"/>
</dbReference>
<evidence type="ECO:0000313" key="8">
    <source>
        <dbReference type="EMBL" id="OWW20374.1"/>
    </source>
</evidence>
<dbReference type="GO" id="GO:0005886">
    <property type="term" value="C:plasma membrane"/>
    <property type="evidence" value="ECO:0007669"/>
    <property type="project" value="TreeGrafter"/>
</dbReference>
<dbReference type="FunFam" id="1.10.287.950:FF:000001">
    <property type="entry name" value="Methyl-accepting chemotaxis sensory transducer"/>
    <property type="match status" value="1"/>
</dbReference>
<dbReference type="InterPro" id="IPR004089">
    <property type="entry name" value="MCPsignal_dom"/>
</dbReference>
<evidence type="ECO:0000256" key="1">
    <source>
        <dbReference type="ARBA" id="ARBA00004370"/>
    </source>
</evidence>
<keyword evidence="4" id="KW-0807">Transducer</keyword>
<dbReference type="SMART" id="SM00304">
    <property type="entry name" value="HAMP"/>
    <property type="match status" value="1"/>
</dbReference>
<dbReference type="Proteomes" id="UP000197535">
    <property type="component" value="Unassembled WGS sequence"/>
</dbReference>
<feature type="domain" description="Methyl-accepting transducer" evidence="6">
    <location>
        <begin position="217"/>
        <end position="446"/>
    </location>
</feature>
<feature type="domain" description="HAMP" evidence="7">
    <location>
        <begin position="160"/>
        <end position="212"/>
    </location>
</feature>
<keyword evidence="5" id="KW-0812">Transmembrane</keyword>
<comment type="caution">
    <text evidence="8">The sequence shown here is derived from an EMBL/GenBank/DDBJ whole genome shotgun (WGS) entry which is preliminary data.</text>
</comment>
<dbReference type="OrthoDB" id="9763018at2"/>
<keyword evidence="5" id="KW-1133">Transmembrane helix</keyword>
<keyword evidence="2" id="KW-0488">Methylation</keyword>
<evidence type="ECO:0000256" key="5">
    <source>
        <dbReference type="SAM" id="Phobius"/>
    </source>
</evidence>
<dbReference type="InterPro" id="IPR033462">
    <property type="entry name" value="Cache_3-Cache_2"/>
</dbReference>